<accession>A0AAX2HGH0</accession>
<comment type="caution">
    <text evidence="1">The sequence shown here is derived from an EMBL/GenBank/DDBJ whole genome shotgun (WGS) entry which is preliminary data.</text>
</comment>
<sequence length="83" mass="9684">MKKPLRPVDKSVVKLWKECPERRNYWPLAIPALSTSRTFLGRVHGVRIQVKQKTLDKRLQPLHGGALRVSSCPQRLWTGLWIR</sequence>
<proteinExistence type="predicted"/>
<name>A0AAX2HGH0_9PSED</name>
<reference evidence="1 2" key="1">
    <citation type="submission" date="2017-08" db="EMBL/GenBank/DDBJ databases">
        <authorList>
            <person name="Chaillou S."/>
        </authorList>
    </citation>
    <scope>NUCLEOTIDE SEQUENCE [LARGE SCALE GENOMIC DNA]</scope>
    <source>
        <strain evidence="1 2">MFPA15A1205</strain>
    </source>
</reference>
<evidence type="ECO:0000313" key="1">
    <source>
        <dbReference type="EMBL" id="SOB55358.1"/>
    </source>
</evidence>
<dbReference type="Proteomes" id="UP000219564">
    <property type="component" value="Unassembled WGS sequence"/>
</dbReference>
<organism evidence="1 2">
    <name type="scientific">Pseudomonas lundensis</name>
    <dbReference type="NCBI Taxonomy" id="86185"/>
    <lineage>
        <taxon>Bacteria</taxon>
        <taxon>Pseudomonadati</taxon>
        <taxon>Pseudomonadota</taxon>
        <taxon>Gammaproteobacteria</taxon>
        <taxon>Pseudomonadales</taxon>
        <taxon>Pseudomonadaceae</taxon>
        <taxon>Pseudomonas</taxon>
    </lineage>
</organism>
<evidence type="ECO:0000313" key="2">
    <source>
        <dbReference type="Proteomes" id="UP000219564"/>
    </source>
</evidence>
<gene>
    <name evidence="1" type="ORF">PLUA15_90119</name>
</gene>
<dbReference type="EMBL" id="OBKZ01000056">
    <property type="protein sequence ID" value="SOB55358.1"/>
    <property type="molecule type" value="Genomic_DNA"/>
</dbReference>
<dbReference type="AlphaFoldDB" id="A0AAX2HGH0"/>
<protein>
    <submittedName>
        <fullName evidence="1">Uncharacterized protein</fullName>
    </submittedName>
</protein>